<reference evidence="3" key="1">
    <citation type="journal article" date="2015" name="Nat. Genet.">
        <title>The genome and transcriptome of the zoonotic hookworm Ancylostoma ceylanicum identify infection-specific gene families.</title>
        <authorList>
            <person name="Schwarz E.M."/>
            <person name="Hu Y."/>
            <person name="Antoshechkin I."/>
            <person name="Miller M.M."/>
            <person name="Sternberg P.W."/>
            <person name="Aroian R.V."/>
        </authorList>
    </citation>
    <scope>NUCLEOTIDE SEQUENCE</scope>
    <source>
        <strain evidence="3">HY135</strain>
    </source>
</reference>
<keyword evidence="1" id="KW-0732">Signal</keyword>
<sequence length="137" mass="15092">MAPLTGLVACAIYLLSVAHNAGSIQVLPECKGNKAIAENVRRLLAVEVIVAKRQLPEPGYKCDLEFRAHQYVNTNPGGPEPMFGDNVVYSEGNDEKFNVEKVVGEWKDGLEKMGDKSKFGCNLSIDDNRYKVACVFE</sequence>
<dbReference type="Proteomes" id="UP000024635">
    <property type="component" value="Unassembled WGS sequence"/>
</dbReference>
<feature type="chain" id="PRO_5001488117" description="SCP domain-containing protein" evidence="1">
    <location>
        <begin position="24"/>
        <end position="137"/>
    </location>
</feature>
<keyword evidence="3" id="KW-1185">Reference proteome</keyword>
<name>A0A016UCP8_9BILA</name>
<proteinExistence type="predicted"/>
<gene>
    <name evidence="2" type="primary">Acey_s0045.g1247</name>
    <name evidence="2" type="synonym">ASPR-s0045.g1247</name>
    <name evidence="2" type="ORF">Y032_0045g1247</name>
</gene>
<evidence type="ECO:0000256" key="1">
    <source>
        <dbReference type="SAM" id="SignalP"/>
    </source>
</evidence>
<dbReference type="AlphaFoldDB" id="A0A016UCP8"/>
<comment type="caution">
    <text evidence="2">The sequence shown here is derived from an EMBL/GenBank/DDBJ whole genome shotgun (WGS) entry which is preliminary data.</text>
</comment>
<dbReference type="OrthoDB" id="10467561at2759"/>
<organism evidence="2 3">
    <name type="scientific">Ancylostoma ceylanicum</name>
    <dbReference type="NCBI Taxonomy" id="53326"/>
    <lineage>
        <taxon>Eukaryota</taxon>
        <taxon>Metazoa</taxon>
        <taxon>Ecdysozoa</taxon>
        <taxon>Nematoda</taxon>
        <taxon>Chromadorea</taxon>
        <taxon>Rhabditida</taxon>
        <taxon>Rhabditina</taxon>
        <taxon>Rhabditomorpha</taxon>
        <taxon>Strongyloidea</taxon>
        <taxon>Ancylostomatidae</taxon>
        <taxon>Ancylostomatinae</taxon>
        <taxon>Ancylostoma</taxon>
    </lineage>
</organism>
<dbReference type="Pfam" id="PF17641">
    <property type="entry name" value="ASPRs"/>
    <property type="match status" value="1"/>
</dbReference>
<feature type="signal peptide" evidence="1">
    <location>
        <begin position="1"/>
        <end position="23"/>
    </location>
</feature>
<evidence type="ECO:0000313" key="3">
    <source>
        <dbReference type="Proteomes" id="UP000024635"/>
    </source>
</evidence>
<evidence type="ECO:0000313" key="2">
    <source>
        <dbReference type="EMBL" id="EYC13064.1"/>
    </source>
</evidence>
<dbReference type="EMBL" id="JARK01001381">
    <property type="protein sequence ID" value="EYC13064.1"/>
    <property type="molecule type" value="Genomic_DNA"/>
</dbReference>
<evidence type="ECO:0008006" key="4">
    <source>
        <dbReference type="Google" id="ProtNLM"/>
    </source>
</evidence>
<protein>
    <recommendedName>
        <fullName evidence="4">SCP domain-containing protein</fullName>
    </recommendedName>
</protein>
<dbReference type="InterPro" id="IPR035109">
    <property type="entry name" value="ASPR"/>
</dbReference>
<accession>A0A016UCP8</accession>